<dbReference type="Proteomes" id="UP000307362">
    <property type="component" value="Unassembled WGS sequence"/>
</dbReference>
<reference evidence="2" key="2">
    <citation type="submission" date="2019-06" db="EMBL/GenBank/DDBJ databases">
        <title>Co-occurence of chitin degradation, pigmentation and bioactivity in marine Pseudoalteromonas.</title>
        <authorList>
            <person name="Sonnenschein E.C."/>
            <person name="Bech P.K."/>
        </authorList>
    </citation>
    <scope>NUCLEOTIDE SEQUENCE [LARGE SCALE GENOMIC DNA]</scope>
    <source>
        <strain evidence="2">S1189</strain>
    </source>
</reference>
<proteinExistence type="predicted"/>
<reference evidence="1 2" key="1">
    <citation type="submission" date="2017-12" db="EMBL/GenBank/DDBJ databases">
        <authorList>
            <person name="Paulsen S."/>
            <person name="Gram L.K."/>
        </authorList>
    </citation>
    <scope>NUCLEOTIDE SEQUENCE [LARGE SCALE GENOMIC DNA]</scope>
    <source>
        <strain evidence="1 2">S1189</strain>
    </source>
</reference>
<dbReference type="RefSeq" id="WP_212751364.1">
    <property type="nucleotide sequence ID" value="NZ_PNCM01000199.1"/>
</dbReference>
<name>A0A5S3YLT2_9GAMM</name>
<dbReference type="AlphaFoldDB" id="A0A5S3YLT2"/>
<comment type="caution">
    <text evidence="1">The sequence shown here is derived from an EMBL/GenBank/DDBJ whole genome shotgun (WGS) entry which is preliminary data.</text>
</comment>
<evidence type="ECO:0000313" key="2">
    <source>
        <dbReference type="Proteomes" id="UP000307362"/>
    </source>
</evidence>
<feature type="non-terminal residue" evidence="1">
    <location>
        <position position="1"/>
    </location>
</feature>
<accession>A0A5S3YLT2</accession>
<gene>
    <name evidence="1" type="ORF">CWB73_21020</name>
</gene>
<protein>
    <submittedName>
        <fullName evidence="1">Uncharacterized protein</fullName>
    </submittedName>
</protein>
<sequence length="67" mass="7772">FQPEQFKPLLDAFESEKVVPKLEDFNKGKLPFSEHEKIYDVLESYLGESMTAQEVEQFFVDAKKNSA</sequence>
<evidence type="ECO:0000313" key="1">
    <source>
        <dbReference type="EMBL" id="TMP76952.1"/>
    </source>
</evidence>
<organism evidence="1 2">
    <name type="scientific">Pseudoalteromonas phenolica</name>
    <dbReference type="NCBI Taxonomy" id="161398"/>
    <lineage>
        <taxon>Bacteria</taxon>
        <taxon>Pseudomonadati</taxon>
        <taxon>Pseudomonadota</taxon>
        <taxon>Gammaproteobacteria</taxon>
        <taxon>Alteromonadales</taxon>
        <taxon>Pseudoalteromonadaceae</taxon>
        <taxon>Pseudoalteromonas</taxon>
    </lineage>
</organism>
<dbReference type="EMBL" id="PNCM01000199">
    <property type="protein sequence ID" value="TMP76952.1"/>
    <property type="molecule type" value="Genomic_DNA"/>
</dbReference>